<dbReference type="Pfam" id="PF08327">
    <property type="entry name" value="AHSA1"/>
    <property type="match status" value="1"/>
</dbReference>
<feature type="domain" description="Activator of Hsp90 ATPase homologue 1/2-like C-terminal" evidence="2">
    <location>
        <begin position="34"/>
        <end position="145"/>
    </location>
</feature>
<dbReference type="SUPFAM" id="SSF55961">
    <property type="entry name" value="Bet v1-like"/>
    <property type="match status" value="1"/>
</dbReference>
<comment type="similarity">
    <text evidence="1">Belongs to the AHA1 family.</text>
</comment>
<dbReference type="InterPro" id="IPR023393">
    <property type="entry name" value="START-like_dom_sf"/>
</dbReference>
<comment type="caution">
    <text evidence="3">The sequence shown here is derived from an EMBL/GenBank/DDBJ whole genome shotgun (WGS) entry which is preliminary data.</text>
</comment>
<keyword evidence="4" id="KW-1185">Reference proteome</keyword>
<proteinExistence type="inferred from homology"/>
<dbReference type="CDD" id="cd08899">
    <property type="entry name" value="SRPBCC_CalC_Aha1-like_6"/>
    <property type="match status" value="1"/>
</dbReference>
<dbReference type="Proteomes" id="UP000268313">
    <property type="component" value="Unassembled WGS sequence"/>
</dbReference>
<dbReference type="EMBL" id="RAWE01000001">
    <property type="protein sequence ID" value="RKH07871.1"/>
    <property type="molecule type" value="Genomic_DNA"/>
</dbReference>
<sequence length="188" mass="20824">MSHRAKYTPGPAAGARIQKEGDKWTLVLVRDLRHPPAKVWEAITDPEHLREWAPFDPDRNLSAVGTVKLSTVGTPTPQVAESQVKRAEAPRLLEYGWGGNDMRWELEPLGSGGTRLTLWHNIHRGFISMGAAGWHICFDVLEGLLSGDPLGRIVGPEVMKFDGWQRLNAEYAKQFGVEPAGLPSNPRT</sequence>
<dbReference type="Gene3D" id="3.30.530.20">
    <property type="match status" value="1"/>
</dbReference>
<dbReference type="RefSeq" id="WP_120600460.1">
    <property type="nucleotide sequence ID" value="NZ_RAWE01000001.1"/>
</dbReference>
<organism evidence="3 4">
    <name type="scientific">Corallococcus carmarthensis</name>
    <dbReference type="NCBI Taxonomy" id="2316728"/>
    <lineage>
        <taxon>Bacteria</taxon>
        <taxon>Pseudomonadati</taxon>
        <taxon>Myxococcota</taxon>
        <taxon>Myxococcia</taxon>
        <taxon>Myxococcales</taxon>
        <taxon>Cystobacterineae</taxon>
        <taxon>Myxococcaceae</taxon>
        <taxon>Corallococcus</taxon>
    </lineage>
</organism>
<evidence type="ECO:0000256" key="1">
    <source>
        <dbReference type="ARBA" id="ARBA00006817"/>
    </source>
</evidence>
<protein>
    <submittedName>
        <fullName evidence="3">SRPBCC family protein</fullName>
    </submittedName>
</protein>
<evidence type="ECO:0000259" key="2">
    <source>
        <dbReference type="Pfam" id="PF08327"/>
    </source>
</evidence>
<dbReference type="AlphaFoldDB" id="A0A3A8KUC5"/>
<accession>A0A3A8KUC5</accession>
<evidence type="ECO:0000313" key="4">
    <source>
        <dbReference type="Proteomes" id="UP000268313"/>
    </source>
</evidence>
<gene>
    <name evidence="3" type="ORF">D7X32_00250</name>
</gene>
<dbReference type="InterPro" id="IPR013538">
    <property type="entry name" value="ASHA1/2-like_C"/>
</dbReference>
<dbReference type="OrthoDB" id="9803476at2"/>
<name>A0A3A8KUC5_9BACT</name>
<reference evidence="4" key="1">
    <citation type="submission" date="2018-09" db="EMBL/GenBank/DDBJ databases">
        <authorList>
            <person name="Livingstone P.G."/>
            <person name="Whitworth D.E."/>
        </authorList>
    </citation>
    <scope>NUCLEOTIDE SEQUENCE [LARGE SCALE GENOMIC DNA]</scope>
    <source>
        <strain evidence="4">CA043D</strain>
    </source>
</reference>
<evidence type="ECO:0000313" key="3">
    <source>
        <dbReference type="EMBL" id="RKH07871.1"/>
    </source>
</evidence>